<gene>
    <name evidence="2" type="ORF">pipiens_005128</name>
</gene>
<proteinExistence type="predicted"/>
<sequence>MGIVRGQEDEYEYYYEDEITSTVVPTTTTTTTTTTTMRTTTAGKKKPTRKVPGSSQTIVAGPGKNGKQQACSARTCVGYQYGRPDVVFNVIADMYDLQAMLPNNRRNGGISYVPQNKELPARFEQPFAYWYGPRQISKPIRRQQPTLIDYGIIRRPGIAQETLYGYDDGGELYTDYYDYYEYADYDYPAKNKQDVKTKDSNRLFINFILNALGPRRSN</sequence>
<accession>A0ABD1CB38</accession>
<protein>
    <recommendedName>
        <fullName evidence="4">Capsid protein</fullName>
    </recommendedName>
</protein>
<name>A0ABD1CB38_CULPP</name>
<organism evidence="2 3">
    <name type="scientific">Culex pipiens pipiens</name>
    <name type="common">Northern house mosquito</name>
    <dbReference type="NCBI Taxonomy" id="38569"/>
    <lineage>
        <taxon>Eukaryota</taxon>
        <taxon>Metazoa</taxon>
        <taxon>Ecdysozoa</taxon>
        <taxon>Arthropoda</taxon>
        <taxon>Hexapoda</taxon>
        <taxon>Insecta</taxon>
        <taxon>Pterygota</taxon>
        <taxon>Neoptera</taxon>
        <taxon>Endopterygota</taxon>
        <taxon>Diptera</taxon>
        <taxon>Nematocera</taxon>
        <taxon>Culicoidea</taxon>
        <taxon>Culicidae</taxon>
        <taxon>Culicinae</taxon>
        <taxon>Culicini</taxon>
        <taxon>Culex</taxon>
        <taxon>Culex</taxon>
    </lineage>
</organism>
<comment type="caution">
    <text evidence="2">The sequence shown here is derived from an EMBL/GenBank/DDBJ whole genome shotgun (WGS) entry which is preliminary data.</text>
</comment>
<evidence type="ECO:0008006" key="4">
    <source>
        <dbReference type="Google" id="ProtNLM"/>
    </source>
</evidence>
<keyword evidence="3" id="KW-1185">Reference proteome</keyword>
<evidence type="ECO:0000256" key="1">
    <source>
        <dbReference type="SAM" id="MobiDB-lite"/>
    </source>
</evidence>
<dbReference type="EMBL" id="JBEHCU010014195">
    <property type="protein sequence ID" value="KAL1373600.1"/>
    <property type="molecule type" value="Genomic_DNA"/>
</dbReference>
<reference evidence="2 3" key="1">
    <citation type="submission" date="2024-05" db="EMBL/GenBank/DDBJ databases">
        <title>Culex pipiens pipiens assembly and annotation.</title>
        <authorList>
            <person name="Alout H."/>
            <person name="Durand T."/>
        </authorList>
    </citation>
    <scope>NUCLEOTIDE SEQUENCE [LARGE SCALE GENOMIC DNA]</scope>
    <source>
        <strain evidence="2">HA-2024</strain>
        <tissue evidence="2">Whole body</tissue>
    </source>
</reference>
<feature type="region of interest" description="Disordered" evidence="1">
    <location>
        <begin position="26"/>
        <end position="65"/>
    </location>
</feature>
<feature type="compositionally biased region" description="Low complexity" evidence="1">
    <location>
        <begin position="26"/>
        <end position="41"/>
    </location>
</feature>
<evidence type="ECO:0000313" key="2">
    <source>
        <dbReference type="EMBL" id="KAL1373600.1"/>
    </source>
</evidence>
<dbReference type="AlphaFoldDB" id="A0ABD1CB38"/>
<dbReference type="Proteomes" id="UP001562425">
    <property type="component" value="Unassembled WGS sequence"/>
</dbReference>
<evidence type="ECO:0000313" key="3">
    <source>
        <dbReference type="Proteomes" id="UP001562425"/>
    </source>
</evidence>